<name>A0A1H3CAV5_9FLAO</name>
<dbReference type="GO" id="GO:0005283">
    <property type="term" value="F:amino acid:sodium symporter activity"/>
    <property type="evidence" value="ECO:0007669"/>
    <property type="project" value="InterPro"/>
</dbReference>
<protein>
    <submittedName>
        <fullName evidence="10">Alanine or glycine:cation symporter, AGCS family</fullName>
    </submittedName>
</protein>
<dbReference type="InterPro" id="IPR001463">
    <property type="entry name" value="Na/Ala_symport"/>
</dbReference>
<feature type="transmembrane region" description="Helical" evidence="9">
    <location>
        <begin position="231"/>
        <end position="254"/>
    </location>
</feature>
<dbReference type="PRINTS" id="PR00175">
    <property type="entry name" value="NAALASMPORT"/>
</dbReference>
<evidence type="ECO:0000256" key="6">
    <source>
        <dbReference type="ARBA" id="ARBA00022847"/>
    </source>
</evidence>
<dbReference type="AlphaFoldDB" id="A0A1H3CAV5"/>
<dbReference type="Proteomes" id="UP000198569">
    <property type="component" value="Unassembled WGS sequence"/>
</dbReference>
<evidence type="ECO:0000256" key="7">
    <source>
        <dbReference type="ARBA" id="ARBA00022989"/>
    </source>
</evidence>
<comment type="similarity">
    <text evidence="2 9">Belongs to the alanine or glycine:cation symporter (AGCS) (TC 2.A.25) family.</text>
</comment>
<dbReference type="PANTHER" id="PTHR30330">
    <property type="entry name" value="AGSS FAMILY TRANSPORTER, SODIUM-ALANINE"/>
    <property type="match status" value="1"/>
</dbReference>
<dbReference type="FunFam" id="1.20.1740.10:FF:000004">
    <property type="entry name" value="Sodium:alanine symporter family protein"/>
    <property type="match status" value="1"/>
</dbReference>
<evidence type="ECO:0000256" key="9">
    <source>
        <dbReference type="RuleBase" id="RU363064"/>
    </source>
</evidence>
<keyword evidence="4 9" id="KW-1003">Cell membrane</keyword>
<evidence type="ECO:0000256" key="3">
    <source>
        <dbReference type="ARBA" id="ARBA00022448"/>
    </source>
</evidence>
<comment type="subcellular location">
    <subcellularLocation>
        <location evidence="1 9">Cell membrane</location>
        <topology evidence="1 9">Multi-pass membrane protein</topology>
    </subcellularLocation>
</comment>
<dbReference type="GO" id="GO:0005886">
    <property type="term" value="C:plasma membrane"/>
    <property type="evidence" value="ECO:0007669"/>
    <property type="project" value="UniProtKB-SubCell"/>
</dbReference>
<organism evidence="10 11">
    <name type="scientific">Flavobacterium degerlachei</name>
    <dbReference type="NCBI Taxonomy" id="229203"/>
    <lineage>
        <taxon>Bacteria</taxon>
        <taxon>Pseudomonadati</taxon>
        <taxon>Bacteroidota</taxon>
        <taxon>Flavobacteriia</taxon>
        <taxon>Flavobacteriales</taxon>
        <taxon>Flavobacteriaceae</taxon>
        <taxon>Flavobacterium</taxon>
    </lineage>
</organism>
<keyword evidence="8 9" id="KW-0472">Membrane</keyword>
<dbReference type="PANTHER" id="PTHR30330:SF7">
    <property type="entry name" value="SODIUM_PROTON-DEPENDENT ALANINE CARRIER PROTEIN YRBD-RELATED"/>
    <property type="match status" value="1"/>
</dbReference>
<dbReference type="RefSeq" id="WP_091433602.1">
    <property type="nucleotide sequence ID" value="NZ_FNMV01000011.1"/>
</dbReference>
<keyword evidence="7 9" id="KW-1133">Transmembrane helix</keyword>
<keyword evidence="3 9" id="KW-0813">Transport</keyword>
<keyword evidence="6 9" id="KW-0769">Symport</keyword>
<accession>A0A1H3CAV5</accession>
<dbReference type="Gene3D" id="1.20.1740.10">
    <property type="entry name" value="Amino acid/polyamine transporter I"/>
    <property type="match status" value="1"/>
</dbReference>
<evidence type="ECO:0000256" key="5">
    <source>
        <dbReference type="ARBA" id="ARBA00022692"/>
    </source>
</evidence>
<keyword evidence="5 9" id="KW-0812">Transmembrane</keyword>
<sequence length="487" mass="52726">MEEIIGVLNGIVWSNALIVLCLGTGLYFTLRTRFLQVRHIREMFRLLFDGKSSESGVSSFQALSMSLAGRVGTGNIAGVATAIAFGGPGAMFWMWMVAFLGASTAFVEATLAQIYKEKHLGQFRGGPAFYIERGLGVKWFAVLFAIVSIISAGLLLPGVQANSVADGIQNAFNIDTWMSGVAVAVIFGAIVFGGVKRIAKFTEYVVPIMAIAYILIVLVIIIIDIDQLPGVISLVFKSAFNMEAGFGAVFGLAIQWGVKRGIYSNEAGQGTAPHIAAAANVSHPTKQGLVQSFSVYIDTLLVCSATGFMLLITGRYNVQDPVLAADGTTKFLYEGAKNVTVGPGFTQSAMDSVLPGFGSYFVAIALFFFAFTTILAYYYIAETNISYLTRNLKSPVYTHLLKLVMMLVIMYGSINQAKLAWDIGDLGVGLMAWFNIIAIILLQKPALAALKDYEKQKKEGKDPVFNPEDIGVSNAHIWNTINKKEKE</sequence>
<feature type="transmembrane region" description="Helical" evidence="9">
    <location>
        <begin position="92"/>
        <end position="115"/>
    </location>
</feature>
<feature type="transmembrane region" description="Helical" evidence="9">
    <location>
        <begin position="136"/>
        <end position="156"/>
    </location>
</feature>
<keyword evidence="11" id="KW-1185">Reference proteome</keyword>
<dbReference type="Pfam" id="PF01235">
    <property type="entry name" value="Na_Ala_symp"/>
    <property type="match status" value="1"/>
</dbReference>
<dbReference type="EMBL" id="FNMV01000011">
    <property type="protein sequence ID" value="SDX51322.1"/>
    <property type="molecule type" value="Genomic_DNA"/>
</dbReference>
<dbReference type="STRING" id="229203.SAMN05444338_11161"/>
<feature type="transmembrane region" description="Helical" evidence="9">
    <location>
        <begin position="293"/>
        <end position="312"/>
    </location>
</feature>
<evidence type="ECO:0000313" key="10">
    <source>
        <dbReference type="EMBL" id="SDX51322.1"/>
    </source>
</evidence>
<dbReference type="PROSITE" id="PS00873">
    <property type="entry name" value="NA_ALANINE_SYMP"/>
    <property type="match status" value="1"/>
</dbReference>
<reference evidence="11" key="1">
    <citation type="submission" date="2016-10" db="EMBL/GenBank/DDBJ databases">
        <authorList>
            <person name="Varghese N."/>
            <person name="Submissions S."/>
        </authorList>
    </citation>
    <scope>NUCLEOTIDE SEQUENCE [LARGE SCALE GENOMIC DNA]</scope>
    <source>
        <strain evidence="11">DSM 15718</strain>
    </source>
</reference>
<evidence type="ECO:0000313" key="11">
    <source>
        <dbReference type="Proteomes" id="UP000198569"/>
    </source>
</evidence>
<dbReference type="OrthoDB" id="9804874at2"/>
<feature type="transmembrane region" description="Helical" evidence="9">
    <location>
        <begin position="400"/>
        <end position="417"/>
    </location>
</feature>
<feature type="transmembrane region" description="Helical" evidence="9">
    <location>
        <begin position="12"/>
        <end position="30"/>
    </location>
</feature>
<proteinExistence type="inferred from homology"/>
<dbReference type="NCBIfam" id="TIGR00835">
    <property type="entry name" value="agcS"/>
    <property type="match status" value="1"/>
</dbReference>
<feature type="transmembrane region" description="Helical" evidence="9">
    <location>
        <begin position="423"/>
        <end position="442"/>
    </location>
</feature>
<evidence type="ECO:0000256" key="8">
    <source>
        <dbReference type="ARBA" id="ARBA00023136"/>
    </source>
</evidence>
<evidence type="ECO:0000256" key="1">
    <source>
        <dbReference type="ARBA" id="ARBA00004651"/>
    </source>
</evidence>
<evidence type="ECO:0000256" key="2">
    <source>
        <dbReference type="ARBA" id="ARBA00009261"/>
    </source>
</evidence>
<evidence type="ECO:0000256" key="4">
    <source>
        <dbReference type="ARBA" id="ARBA00022475"/>
    </source>
</evidence>
<feature type="transmembrane region" description="Helical" evidence="9">
    <location>
        <begin position="176"/>
        <end position="195"/>
    </location>
</feature>
<feature type="transmembrane region" description="Helical" evidence="9">
    <location>
        <begin position="204"/>
        <end position="225"/>
    </location>
</feature>
<gene>
    <name evidence="10" type="ORF">SAMN05444338_11161</name>
</gene>
<feature type="transmembrane region" description="Helical" evidence="9">
    <location>
        <begin position="360"/>
        <end position="380"/>
    </location>
</feature>